<feature type="transmembrane region" description="Helical" evidence="1">
    <location>
        <begin position="21"/>
        <end position="37"/>
    </location>
</feature>
<evidence type="ECO:0000313" key="3">
    <source>
        <dbReference type="Proteomes" id="UP000018458"/>
    </source>
</evidence>
<keyword evidence="1" id="KW-1133">Transmembrane helix</keyword>
<dbReference type="STRING" id="762983.HMPREF9444_01074"/>
<keyword evidence="1" id="KW-0472">Membrane</keyword>
<gene>
    <name evidence="2" type="ORF">HMPREF9444_01074</name>
</gene>
<reference evidence="2 3" key="1">
    <citation type="submission" date="2011-01" db="EMBL/GenBank/DDBJ databases">
        <authorList>
            <person name="Weinstock G."/>
            <person name="Sodergren E."/>
            <person name="Clifton S."/>
            <person name="Fulton L."/>
            <person name="Fulton B."/>
            <person name="Courtney L."/>
            <person name="Fronick C."/>
            <person name="Harrison M."/>
            <person name="Strong C."/>
            <person name="Farmer C."/>
            <person name="Delahaunty K."/>
            <person name="Markovic C."/>
            <person name="Hall O."/>
            <person name="Minx P."/>
            <person name="Tomlinson C."/>
            <person name="Mitreva M."/>
            <person name="Hou S."/>
            <person name="Chen J."/>
            <person name="Wollam A."/>
            <person name="Pepin K.H."/>
            <person name="Johnson M."/>
            <person name="Bhonagiri V."/>
            <person name="Zhang X."/>
            <person name="Suruliraj S."/>
            <person name="Warren W."/>
            <person name="Chinwalla A."/>
            <person name="Mardis E.R."/>
            <person name="Wilson R.K."/>
        </authorList>
    </citation>
    <scope>NUCLEOTIDE SEQUENCE [LARGE SCALE GENOMIC DNA]</scope>
    <source>
        <strain evidence="3">DSM 22608 / JCM 16073 / KCTC 15190 / YIT 12066</strain>
    </source>
</reference>
<dbReference type="Proteomes" id="UP000018458">
    <property type="component" value="Unassembled WGS sequence"/>
</dbReference>
<proteinExistence type="predicted"/>
<comment type="caution">
    <text evidence="2">The sequence shown here is derived from an EMBL/GenBank/DDBJ whole genome shotgun (WGS) entry which is preliminary data.</text>
</comment>
<feature type="transmembrane region" description="Helical" evidence="1">
    <location>
        <begin position="43"/>
        <end position="59"/>
    </location>
</feature>
<evidence type="ECO:0008006" key="4">
    <source>
        <dbReference type="Google" id="ProtNLM"/>
    </source>
</evidence>
<sequence>MAQYFMIMALRSSDASIVSPLLVLKIPILTAISLILFHDSFELHQYFAITAILLLSWVFSSLSGQIRIRALIFIFAACFCYVLADIATVTLAKTFKAPPIEQAIILNIYNYIAALVFFIPCAFIKKVKLNDMYNCKYVAITWIVSSTLMVIAFNLSGVVSGNIIQSLRGAFGIVIVMMFFKDQIIDHKTKWQTKVTLSLLMTLSVVCFYI</sequence>
<dbReference type="AlphaFoldDB" id="E8LK37"/>
<evidence type="ECO:0000256" key="1">
    <source>
        <dbReference type="SAM" id="Phobius"/>
    </source>
</evidence>
<feature type="transmembrane region" description="Helical" evidence="1">
    <location>
        <begin position="137"/>
        <end position="157"/>
    </location>
</feature>
<evidence type="ECO:0000313" key="2">
    <source>
        <dbReference type="EMBL" id="EFY07153.1"/>
    </source>
</evidence>
<organism evidence="2 3">
    <name type="scientific">Succinatimonas hippei (strain DSM 22608 / JCM 16073 / KCTC 15190 / YIT 12066)</name>
    <dbReference type="NCBI Taxonomy" id="762983"/>
    <lineage>
        <taxon>Bacteria</taxon>
        <taxon>Pseudomonadati</taxon>
        <taxon>Pseudomonadota</taxon>
        <taxon>Gammaproteobacteria</taxon>
        <taxon>Aeromonadales</taxon>
        <taxon>Succinivibrionaceae</taxon>
        <taxon>Succinatimonas</taxon>
    </lineage>
</organism>
<accession>E8LK37</accession>
<feature type="transmembrane region" description="Helical" evidence="1">
    <location>
        <begin position="163"/>
        <end position="180"/>
    </location>
</feature>
<feature type="transmembrane region" description="Helical" evidence="1">
    <location>
        <begin position="71"/>
        <end position="92"/>
    </location>
</feature>
<dbReference type="HOGENOM" id="CLU_084217_0_0_6"/>
<feature type="transmembrane region" description="Helical" evidence="1">
    <location>
        <begin position="104"/>
        <end position="125"/>
    </location>
</feature>
<keyword evidence="3" id="KW-1185">Reference proteome</keyword>
<dbReference type="EMBL" id="AEVO01000051">
    <property type="protein sequence ID" value="EFY07153.1"/>
    <property type="molecule type" value="Genomic_DNA"/>
</dbReference>
<protein>
    <recommendedName>
        <fullName evidence="4">EamA domain-containing protein</fullName>
    </recommendedName>
</protein>
<dbReference type="eggNOG" id="COG0697">
    <property type="taxonomic scope" value="Bacteria"/>
</dbReference>
<name>E8LK37_SUCHY</name>
<keyword evidence="1" id="KW-0812">Transmembrane</keyword>